<organism evidence="18 19">
    <name type="scientific">Hermetia illucens</name>
    <name type="common">Black soldier fly</name>
    <dbReference type="NCBI Taxonomy" id="343691"/>
    <lineage>
        <taxon>Eukaryota</taxon>
        <taxon>Metazoa</taxon>
        <taxon>Ecdysozoa</taxon>
        <taxon>Arthropoda</taxon>
        <taxon>Hexapoda</taxon>
        <taxon>Insecta</taxon>
        <taxon>Pterygota</taxon>
        <taxon>Neoptera</taxon>
        <taxon>Endopterygota</taxon>
        <taxon>Diptera</taxon>
        <taxon>Brachycera</taxon>
        <taxon>Stratiomyomorpha</taxon>
        <taxon>Stratiomyidae</taxon>
        <taxon>Hermetiinae</taxon>
        <taxon>Hermetia</taxon>
    </lineage>
</organism>
<evidence type="ECO:0000256" key="1">
    <source>
        <dbReference type="ARBA" id="ARBA00003195"/>
    </source>
</evidence>
<reference evidence="18 19" key="1">
    <citation type="submission" date="2020-11" db="EMBL/GenBank/DDBJ databases">
        <authorList>
            <person name="Wallbank WR R."/>
            <person name="Pardo Diaz C."/>
            <person name="Kozak K."/>
            <person name="Martin S."/>
            <person name="Jiggins C."/>
            <person name="Moest M."/>
            <person name="Warren A I."/>
            <person name="Generalovic N T."/>
            <person name="Byers J.R.P. K."/>
            <person name="Montejo-Kovacevich G."/>
            <person name="Yen C E."/>
        </authorList>
    </citation>
    <scope>NUCLEOTIDE SEQUENCE [LARGE SCALE GENOMIC DNA]</scope>
</reference>
<evidence type="ECO:0000256" key="8">
    <source>
        <dbReference type="ARBA" id="ARBA00022792"/>
    </source>
</evidence>
<comment type="function">
    <text evidence="1">Accessory subunit of the mitochondrial membrane respiratory chain NADH dehydrogenase (Complex I), that is believed not to be involved in catalysis. Complex I functions in the transfer of electrons from NADH to the respiratory chain. The immediate electron acceptor for the enzyme is believed to be ubiquinone.</text>
</comment>
<name>A0A7R8UC25_HERIL</name>
<dbReference type="InterPro" id="IPR019329">
    <property type="entry name" value="NADH_UbQ_OxRdtase_ESSS_su"/>
</dbReference>
<evidence type="ECO:0000256" key="4">
    <source>
        <dbReference type="ARBA" id="ARBA00018632"/>
    </source>
</evidence>
<dbReference type="OMA" id="DTKPRYW"/>
<evidence type="ECO:0000256" key="14">
    <source>
        <dbReference type="ARBA" id="ARBA00030753"/>
    </source>
</evidence>
<evidence type="ECO:0000256" key="6">
    <source>
        <dbReference type="ARBA" id="ARBA00022660"/>
    </source>
</evidence>
<keyword evidence="12" id="KW-0496">Mitochondrion</keyword>
<keyword evidence="7 17" id="KW-0812">Transmembrane</keyword>
<protein>
    <recommendedName>
        <fullName evidence="4">NADH dehydrogenase [ubiquinone] 1 beta subcomplex subunit 11, mitochondrial</fullName>
    </recommendedName>
    <alternativeName>
        <fullName evidence="15">Complex I-ESSS</fullName>
    </alternativeName>
    <alternativeName>
        <fullName evidence="14">NADH-ubiquinone oxidoreductase ESSS subunit</fullName>
    </alternativeName>
</protein>
<dbReference type="GO" id="GO:0005743">
    <property type="term" value="C:mitochondrial inner membrane"/>
    <property type="evidence" value="ECO:0007669"/>
    <property type="project" value="UniProtKB-SubCell"/>
</dbReference>
<evidence type="ECO:0000256" key="12">
    <source>
        <dbReference type="ARBA" id="ARBA00023128"/>
    </source>
</evidence>
<evidence type="ECO:0000256" key="17">
    <source>
        <dbReference type="SAM" id="Phobius"/>
    </source>
</evidence>
<evidence type="ECO:0000256" key="5">
    <source>
        <dbReference type="ARBA" id="ARBA00022448"/>
    </source>
</evidence>
<dbReference type="PANTHER" id="PTHR13327">
    <property type="entry name" value="NADH-UBIQUINONE OXIDOREDUCTASE ESSS SUBUNIT, MITOCHONDRIAL PRECURSOR"/>
    <property type="match status" value="1"/>
</dbReference>
<evidence type="ECO:0000256" key="9">
    <source>
        <dbReference type="ARBA" id="ARBA00022946"/>
    </source>
</evidence>
<accession>A0A7R8UC25</accession>
<feature type="transmembrane region" description="Helical" evidence="17">
    <location>
        <begin position="79"/>
        <end position="98"/>
    </location>
</feature>
<keyword evidence="5" id="KW-0813">Transport</keyword>
<dbReference type="Proteomes" id="UP000594454">
    <property type="component" value="Chromosome 1"/>
</dbReference>
<keyword evidence="8" id="KW-0999">Mitochondrion inner membrane</keyword>
<keyword evidence="11 17" id="KW-1133">Transmembrane helix</keyword>
<evidence type="ECO:0000256" key="3">
    <source>
        <dbReference type="ARBA" id="ARBA00008915"/>
    </source>
</evidence>
<evidence type="ECO:0000313" key="19">
    <source>
        <dbReference type="Proteomes" id="UP000594454"/>
    </source>
</evidence>
<evidence type="ECO:0000256" key="7">
    <source>
        <dbReference type="ARBA" id="ARBA00022692"/>
    </source>
</evidence>
<dbReference type="AlphaFoldDB" id="A0A7R8UC25"/>
<dbReference type="OrthoDB" id="5917019at2759"/>
<comment type="subunit">
    <text evidence="16">Complex I is composed of 45 different subunits. Interacts with BCAP31.</text>
</comment>
<proteinExistence type="inferred from homology"/>
<comment type="subcellular location">
    <subcellularLocation>
        <location evidence="2">Mitochondrion inner membrane</location>
        <topology evidence="2">Single-pass membrane protein</topology>
    </subcellularLocation>
</comment>
<evidence type="ECO:0000256" key="15">
    <source>
        <dbReference type="ARBA" id="ARBA00031387"/>
    </source>
</evidence>
<dbReference type="EMBL" id="LR899009">
    <property type="protein sequence ID" value="CAD7077794.1"/>
    <property type="molecule type" value="Genomic_DNA"/>
</dbReference>
<keyword evidence="13 17" id="KW-0472">Membrane</keyword>
<evidence type="ECO:0000256" key="2">
    <source>
        <dbReference type="ARBA" id="ARBA00004434"/>
    </source>
</evidence>
<evidence type="ECO:0000256" key="13">
    <source>
        <dbReference type="ARBA" id="ARBA00023136"/>
    </source>
</evidence>
<dbReference type="Pfam" id="PF10183">
    <property type="entry name" value="ESSS"/>
    <property type="match status" value="1"/>
</dbReference>
<keyword evidence="6" id="KW-0679">Respiratory chain</keyword>
<dbReference type="InParanoid" id="A0A7R8UC25"/>
<evidence type="ECO:0000256" key="16">
    <source>
        <dbReference type="ARBA" id="ARBA00046528"/>
    </source>
</evidence>
<dbReference type="FunCoup" id="A0A7R8UC25">
    <property type="interactions" value="400"/>
</dbReference>
<evidence type="ECO:0000313" key="18">
    <source>
        <dbReference type="EMBL" id="CAD7077794.1"/>
    </source>
</evidence>
<gene>
    <name evidence="18" type="ORF">HERILL_LOCUS1107</name>
</gene>
<sequence>MAALIRLNNKLLVQNCLSQVLRNARLISTSQKKSDTATIASCPKPEATSETAAAQKKNWVNYGFDFGNKTEDRSATKSSFFFSVTLCLVWGTFIWAYLPDNQLRDWSQREAYLELRRREAAGLEPIDPNYINPSKIDLPSDEELGDTEIII</sequence>
<evidence type="ECO:0000256" key="11">
    <source>
        <dbReference type="ARBA" id="ARBA00022989"/>
    </source>
</evidence>
<evidence type="ECO:0000256" key="10">
    <source>
        <dbReference type="ARBA" id="ARBA00022982"/>
    </source>
</evidence>
<dbReference type="PANTHER" id="PTHR13327:SF0">
    <property type="entry name" value="NADH DEHYDROGENASE [UBIQUINONE] 1 BETA SUBCOMPLEX SUBUNIT 11, MITOCHONDRIAL"/>
    <property type="match status" value="1"/>
</dbReference>
<keyword evidence="19" id="KW-1185">Reference proteome</keyword>
<keyword evidence="9" id="KW-0809">Transit peptide</keyword>
<keyword evidence="10" id="KW-0249">Electron transport</keyword>
<comment type="similarity">
    <text evidence="3">Belongs to the complex I NDUFB11 subunit family.</text>
</comment>